<proteinExistence type="predicted"/>
<dbReference type="OrthoDB" id="573082at2"/>
<evidence type="ECO:0000313" key="2">
    <source>
        <dbReference type="Proteomes" id="UP000031339"/>
    </source>
</evidence>
<reference evidence="1 2" key="1">
    <citation type="submission" date="2014-12" db="EMBL/GenBank/DDBJ databases">
        <title>Partial genome sequence of Streptococcus constellatus KCOM 1650 (= ChDC B144).</title>
        <authorList>
            <person name="Kook J.-K."/>
            <person name="Park S.-N."/>
            <person name="Lim Y.K."/>
            <person name="Jo E."/>
        </authorList>
    </citation>
    <scope>NUCLEOTIDE SEQUENCE [LARGE SCALE GENOMIC DNA]</scope>
    <source>
        <strain evidence="1 2">KCOM 1650</strain>
    </source>
</reference>
<sequence length="122" mass="14534">MKKLIFEFYTRPNGHNEFVEFYKSLPQKDREKLLATISMIQEHGLLTAQRMEWVKKLNSDIFEIRSKVSSNIQRAIYFHAVDNRYIITHGFTKKTQKTPINEIKKAQVIKKEFEGEQKNENN</sequence>
<dbReference type="EMBL" id="JWIY01000003">
    <property type="protein sequence ID" value="KIC77518.1"/>
    <property type="molecule type" value="Genomic_DNA"/>
</dbReference>
<accession>A0A0C1HTW2</accession>
<evidence type="ECO:0000313" key="1">
    <source>
        <dbReference type="EMBL" id="KIC77518.1"/>
    </source>
</evidence>
<protein>
    <submittedName>
        <fullName evidence="1">Toxin RelE</fullName>
    </submittedName>
</protein>
<dbReference type="InterPro" id="IPR009241">
    <property type="entry name" value="HigB-like"/>
</dbReference>
<dbReference type="AlphaFoldDB" id="A0A0C1HTW2"/>
<dbReference type="Pfam" id="PF05973">
    <property type="entry name" value="Gp49"/>
    <property type="match status" value="1"/>
</dbReference>
<dbReference type="Proteomes" id="UP000031339">
    <property type="component" value="Unassembled WGS sequence"/>
</dbReference>
<dbReference type="PATRIC" id="fig|76860.7.peg.1319"/>
<dbReference type="RefSeq" id="WP_003070840.1">
    <property type="nucleotide sequence ID" value="NZ_CAJPUH010000055.1"/>
</dbReference>
<organism evidence="1 2">
    <name type="scientific">Streptococcus constellatus</name>
    <dbReference type="NCBI Taxonomy" id="76860"/>
    <lineage>
        <taxon>Bacteria</taxon>
        <taxon>Bacillati</taxon>
        <taxon>Bacillota</taxon>
        <taxon>Bacilli</taxon>
        <taxon>Lactobacillales</taxon>
        <taxon>Streptococcaceae</taxon>
        <taxon>Streptococcus</taxon>
        <taxon>Streptococcus anginosus group</taxon>
    </lineage>
</organism>
<name>A0A0C1HTW2_STRCV</name>
<comment type="caution">
    <text evidence="1">The sequence shown here is derived from an EMBL/GenBank/DDBJ whole genome shotgun (WGS) entry which is preliminary data.</text>
</comment>
<gene>
    <name evidence="1" type="ORF">RN79_07370</name>
</gene>